<proteinExistence type="predicted"/>
<reference evidence="1" key="1">
    <citation type="submission" date="2018-06" db="EMBL/GenBank/DDBJ databases">
        <authorList>
            <person name="Zhirakovskaya E."/>
        </authorList>
    </citation>
    <scope>NUCLEOTIDE SEQUENCE</scope>
</reference>
<accession>A0A3B0WCU6</accession>
<dbReference type="AlphaFoldDB" id="A0A3B0WCU6"/>
<name>A0A3B0WCU6_9ZZZZ</name>
<dbReference type="SUPFAM" id="SSF101898">
    <property type="entry name" value="NHL repeat"/>
    <property type="match status" value="1"/>
</dbReference>
<protein>
    <submittedName>
        <fullName evidence="1">Uncharacterized protein</fullName>
    </submittedName>
</protein>
<evidence type="ECO:0000313" key="1">
    <source>
        <dbReference type="EMBL" id="VAW47199.1"/>
    </source>
</evidence>
<dbReference type="EMBL" id="UOFA01000327">
    <property type="protein sequence ID" value="VAW47199.1"/>
    <property type="molecule type" value="Genomic_DNA"/>
</dbReference>
<organism evidence="1">
    <name type="scientific">hydrothermal vent metagenome</name>
    <dbReference type="NCBI Taxonomy" id="652676"/>
    <lineage>
        <taxon>unclassified sequences</taxon>
        <taxon>metagenomes</taxon>
        <taxon>ecological metagenomes</taxon>
    </lineage>
</organism>
<gene>
    <name evidence="1" type="ORF">MNBD_GAMMA02-568</name>
</gene>
<sequence length="437" mass="46238">MKKHTYLLMLTLVSMTAAVQAGGPVCTPNAGTAFLDYQNQAFTVSYDAVGGPALYRQCTNMSSQQFVNNLNTCSVLTHPIDGLGMSPVDNFLYGLMPTDALGIGTHLELSFPFPSPGKPGDMMKADPINVYRIGNDGGYQNLGSVESPPEDIVLPPDTDQVIPLVHTAASFNQAGNLFVLGYKTNYQSSANIIAGTGQVLYQVPNIMIGQVSSADLTAANGGVIPAVWQQADTSTDATCAAVMNQFRDRTNTFSECVVADFIANAIGGIGAADAALQNCLTSTSVLDYGIHDFAVSPTNGNYYALDSTSFDSTDVLIEVDSATMQASCTNFPDVGSNTGVLTSLMFSEQNKLVAIFSDETTGRWIDVNTGVITTLPDNIDPYFFGDGSSLPFVLPRRMVTNALAGAGDLIFINGFEGDLIFANGFEGTIQPPTCPAF</sequence>